<keyword evidence="2" id="KW-1185">Reference proteome</keyword>
<dbReference type="Proteomes" id="UP001281147">
    <property type="component" value="Unassembled WGS sequence"/>
</dbReference>
<protein>
    <submittedName>
        <fullName evidence="1">Uncharacterized protein</fullName>
    </submittedName>
</protein>
<comment type="caution">
    <text evidence="1">The sequence shown here is derived from an EMBL/GenBank/DDBJ whole genome shotgun (WGS) entry which is preliminary data.</text>
</comment>
<sequence>MAPIPLSIATRTTLLLRDEGGTINATPTIDVTALCIEKAAWVAHQSAKASTDIRIAMAVLVLQAMAKHSGGYLSVS</sequence>
<evidence type="ECO:0000313" key="2">
    <source>
        <dbReference type="Proteomes" id="UP001281147"/>
    </source>
</evidence>
<reference evidence="1" key="1">
    <citation type="submission" date="2023-07" db="EMBL/GenBank/DDBJ databases">
        <title>Black Yeasts Isolated from many extreme environments.</title>
        <authorList>
            <person name="Coleine C."/>
            <person name="Stajich J.E."/>
            <person name="Selbmann L."/>
        </authorList>
    </citation>
    <scope>NUCLEOTIDE SEQUENCE</scope>
    <source>
        <strain evidence="1">CCFEE 5714</strain>
    </source>
</reference>
<name>A0ACC3ML90_9PEZI</name>
<gene>
    <name evidence="1" type="ORF">LTR37_017278</name>
</gene>
<dbReference type="EMBL" id="JAUTXU010000220">
    <property type="protein sequence ID" value="KAK3697813.1"/>
    <property type="molecule type" value="Genomic_DNA"/>
</dbReference>
<accession>A0ACC3ML90</accession>
<organism evidence="1 2">
    <name type="scientific">Vermiconidia calcicola</name>
    <dbReference type="NCBI Taxonomy" id="1690605"/>
    <lineage>
        <taxon>Eukaryota</taxon>
        <taxon>Fungi</taxon>
        <taxon>Dikarya</taxon>
        <taxon>Ascomycota</taxon>
        <taxon>Pezizomycotina</taxon>
        <taxon>Dothideomycetes</taxon>
        <taxon>Dothideomycetidae</taxon>
        <taxon>Mycosphaerellales</taxon>
        <taxon>Extremaceae</taxon>
        <taxon>Vermiconidia</taxon>
    </lineage>
</organism>
<proteinExistence type="predicted"/>
<evidence type="ECO:0000313" key="1">
    <source>
        <dbReference type="EMBL" id="KAK3697813.1"/>
    </source>
</evidence>